<organism evidence="3 4">
    <name type="scientific">Salibacter halophilus</name>
    <dbReference type="NCBI Taxonomy" id="1803916"/>
    <lineage>
        <taxon>Bacteria</taxon>
        <taxon>Pseudomonadati</taxon>
        <taxon>Bacteroidota</taxon>
        <taxon>Flavobacteriia</taxon>
        <taxon>Flavobacteriales</taxon>
        <taxon>Salibacteraceae</taxon>
        <taxon>Salibacter</taxon>
    </lineage>
</organism>
<keyword evidence="4" id="KW-1185">Reference proteome</keyword>
<dbReference type="AlphaFoldDB" id="A0A6N6M7P2"/>
<evidence type="ECO:0000313" key="4">
    <source>
        <dbReference type="Proteomes" id="UP000435357"/>
    </source>
</evidence>
<dbReference type="InterPro" id="IPR011110">
    <property type="entry name" value="Reg_prop"/>
</dbReference>
<dbReference type="SUPFAM" id="SSF50998">
    <property type="entry name" value="Quinoprotein alcohol dehydrogenase-like"/>
    <property type="match status" value="1"/>
</dbReference>
<dbReference type="InterPro" id="IPR015943">
    <property type="entry name" value="WD40/YVTN_repeat-like_dom_sf"/>
</dbReference>
<evidence type="ECO:0000313" key="3">
    <source>
        <dbReference type="EMBL" id="KAB1063953.1"/>
    </source>
</evidence>
<dbReference type="RefSeq" id="WP_151167981.1">
    <property type="nucleotide sequence ID" value="NZ_WACR01000006.1"/>
</dbReference>
<accession>A0A6N6M7P2</accession>
<feature type="signal peptide" evidence="1">
    <location>
        <begin position="1"/>
        <end position="20"/>
    </location>
</feature>
<gene>
    <name evidence="3" type="ORF">F3059_07910</name>
</gene>
<comment type="caution">
    <text evidence="3">The sequence shown here is derived from an EMBL/GenBank/DDBJ whole genome shotgun (WGS) entry which is preliminary data.</text>
</comment>
<evidence type="ECO:0000256" key="1">
    <source>
        <dbReference type="SAM" id="SignalP"/>
    </source>
</evidence>
<dbReference type="EMBL" id="WACR01000006">
    <property type="protein sequence ID" value="KAB1063953.1"/>
    <property type="molecule type" value="Genomic_DNA"/>
</dbReference>
<dbReference type="Gene3D" id="2.60.40.4070">
    <property type="match status" value="1"/>
</dbReference>
<keyword evidence="1" id="KW-0732">Signal</keyword>
<dbReference type="Pfam" id="PF07494">
    <property type="entry name" value="Reg_prop"/>
    <property type="match status" value="1"/>
</dbReference>
<dbReference type="Pfam" id="PF21544">
    <property type="entry name" value="PorZ_N_b_propeller"/>
    <property type="match status" value="1"/>
</dbReference>
<proteinExistence type="predicted"/>
<reference evidence="3 4" key="1">
    <citation type="submission" date="2019-09" db="EMBL/GenBank/DDBJ databases">
        <title>Genomes of Cryomorphaceae.</title>
        <authorList>
            <person name="Bowman J.P."/>
        </authorList>
    </citation>
    <scope>NUCLEOTIDE SEQUENCE [LARGE SCALE GENOMIC DNA]</scope>
    <source>
        <strain evidence="3 4">KCTC 52047</strain>
    </source>
</reference>
<dbReference type="InterPro" id="IPR048954">
    <property type="entry name" value="PorZ_N"/>
</dbReference>
<feature type="chain" id="PRO_5026790668" description="PorZ N-terminal beta-propeller domain-containing protein" evidence="1">
    <location>
        <begin position="21"/>
        <end position="781"/>
    </location>
</feature>
<sequence length="781" mass="86259">MKYLLYLVLTITIFSNSVFGQSGNSVGTWIDYLPYKSTFKVVAAKNKVYAATPFSLVEIDKRDNSARRLSALNGLSEVGITALGYDKNTNTAIVGYDNGIFDLITESRIYSIQDIERANIAGDKRITNIQCNEQFAYLTTTFGIVQYDISRREVSETFRLNQDGDLAVFDVAFKGDTIFAATEEGLYKASLSDPNISYYIAWEKPSYDPDPNAEYEFVEIFQNKLILNIPSDKFAADSILIQSDTGWFSPEFLDESNFFDITAYPEELFLSRNGDVVIVDQNFQVKQTIFQYYTDQRAQPRAIVKDGENTHWIADNQQGVIKVSNLEGFDRYLLEGPPTNNANEFAFGNEQTYVASGATNRGLGNEYLREGVYFLSNRGDWSKYSYLDDDRLVNVFDYISLAVDPMDESHFYVGTIGSGILEFENQDLIDIYDNDNSLLKNVTGVDDSAGTDVRINGLDFDEQGNLWISNSITQFGVAVRTPDGEFRSFNLSEYLDAEASSGDIIATQSGYKWMLLPNKGKGILVFDDNGTPLQTQDDRAKILNSAGGNGGLPTTNVYSMEEDLEGRIWVGTDQGVVVFYSPGSVFEQGVNFDAQRIFVEVDGVTNYLLETEVVTTIAVDGANRKWFGTQSSGVFLMSEDGSEEIFHFTKENSPLISNEIVDIGVNPFNGEVMIATGEGVVAYKGTATEGDPLYQDVYAYPNPVSPGFTGNIAIKGLAPNSAVKITDINGNLVFDTYADGGQAIWNGKNMNGSPVPAGVYLVFASDSEGLEAAATKILINR</sequence>
<dbReference type="SUPFAM" id="SSF101898">
    <property type="entry name" value="NHL repeat"/>
    <property type="match status" value="1"/>
</dbReference>
<protein>
    <recommendedName>
        <fullName evidence="2">PorZ N-terminal beta-propeller domain-containing protein</fullName>
    </recommendedName>
</protein>
<dbReference type="InterPro" id="IPR011047">
    <property type="entry name" value="Quinoprotein_ADH-like_sf"/>
</dbReference>
<feature type="domain" description="PorZ N-terminal beta-propeller" evidence="2">
    <location>
        <begin position="48"/>
        <end position="202"/>
    </location>
</feature>
<evidence type="ECO:0000259" key="2">
    <source>
        <dbReference type="Pfam" id="PF21544"/>
    </source>
</evidence>
<dbReference type="Proteomes" id="UP000435357">
    <property type="component" value="Unassembled WGS sequence"/>
</dbReference>
<dbReference type="Gene3D" id="2.130.10.10">
    <property type="entry name" value="YVTN repeat-like/Quinoprotein amine dehydrogenase"/>
    <property type="match status" value="2"/>
</dbReference>
<dbReference type="OrthoDB" id="9807410at2"/>
<name>A0A6N6M7P2_9FLAO</name>